<gene>
    <name evidence="2" type="ORF">QJ048_14600</name>
</gene>
<feature type="domain" description="Carbohydrate-binding" evidence="1">
    <location>
        <begin position="35"/>
        <end position="217"/>
    </location>
</feature>
<dbReference type="Gene3D" id="2.60.40.1190">
    <property type="match status" value="1"/>
</dbReference>
<keyword evidence="3" id="KW-1185">Reference proteome</keyword>
<organism evidence="2 3">
    <name type="scientific">Pinibacter soli</name>
    <dbReference type="NCBI Taxonomy" id="3044211"/>
    <lineage>
        <taxon>Bacteria</taxon>
        <taxon>Pseudomonadati</taxon>
        <taxon>Bacteroidota</taxon>
        <taxon>Chitinophagia</taxon>
        <taxon>Chitinophagales</taxon>
        <taxon>Chitinophagaceae</taxon>
        <taxon>Pinibacter</taxon>
    </lineage>
</organism>
<evidence type="ECO:0000259" key="1">
    <source>
        <dbReference type="Pfam" id="PF16011"/>
    </source>
</evidence>
<evidence type="ECO:0000313" key="2">
    <source>
        <dbReference type="EMBL" id="MDI3321019.1"/>
    </source>
</evidence>
<dbReference type="SUPFAM" id="SSF49344">
    <property type="entry name" value="CBD9-like"/>
    <property type="match status" value="1"/>
</dbReference>
<dbReference type="Pfam" id="PF16011">
    <property type="entry name" value="CBM9_2"/>
    <property type="match status" value="1"/>
</dbReference>
<dbReference type="EMBL" id="JASBRG010000007">
    <property type="protein sequence ID" value="MDI3321019.1"/>
    <property type="molecule type" value="Genomic_DNA"/>
</dbReference>
<dbReference type="CDD" id="cd09620">
    <property type="entry name" value="CBM9_like_3"/>
    <property type="match status" value="1"/>
</dbReference>
<accession>A0ABT6REL9</accession>
<proteinExistence type="predicted"/>
<evidence type="ECO:0000313" key="3">
    <source>
        <dbReference type="Proteomes" id="UP001226434"/>
    </source>
</evidence>
<dbReference type="Proteomes" id="UP001226434">
    <property type="component" value="Unassembled WGS sequence"/>
</dbReference>
<dbReference type="InterPro" id="IPR010502">
    <property type="entry name" value="Carb-bd_dom_fam9"/>
</dbReference>
<name>A0ABT6REL9_9BACT</name>
<comment type="caution">
    <text evidence="2">The sequence shown here is derived from an EMBL/GenBank/DDBJ whole genome shotgun (WGS) entry which is preliminary data.</text>
</comment>
<protein>
    <submittedName>
        <fullName evidence="2">Carbohydrate-binding family 9-like protein</fullName>
    </submittedName>
</protein>
<reference evidence="2 3" key="1">
    <citation type="submission" date="2023-05" db="EMBL/GenBank/DDBJ databases">
        <title>Genome sequence of Pinibacter sp. MAH-24.</title>
        <authorList>
            <person name="Huq M.A."/>
        </authorList>
    </citation>
    <scope>NUCLEOTIDE SEQUENCE [LARGE SCALE GENOMIC DNA]</scope>
    <source>
        <strain evidence="2 3">MAH-24</strain>
    </source>
</reference>
<sequence>MDVARVKEKIKTRFVPVQLCKEGIKKISDVMDGLDRHTMKYCPWKEYGYAPEVSFSIAHSHDCIYLKYFVKEKEIRAHANQLQGPVWEDACVEFFVSFDGDGGYYNFEFNCLGTFLAAFGPSKTERKFLEMNVMKQIVTHASIIRNEHDDIQWELAAAIPVGCFAHSSIGKLNGISCDANFYKCGDLLIDPHFVAWSDIESPVPNFHLPEYFGMLEFN</sequence>